<dbReference type="PANTHER" id="PTHR40547">
    <property type="entry name" value="SLL0298 PROTEIN"/>
    <property type="match status" value="1"/>
</dbReference>
<evidence type="ECO:0000313" key="3">
    <source>
        <dbReference type="EMBL" id="MDP5272600.1"/>
    </source>
</evidence>
<evidence type="ECO:0000313" key="4">
    <source>
        <dbReference type="Proteomes" id="UP001231941"/>
    </source>
</evidence>
<keyword evidence="1" id="KW-0472">Membrane</keyword>
<dbReference type="Pfam" id="PF09835">
    <property type="entry name" value="DUF2062"/>
    <property type="match status" value="1"/>
</dbReference>
<accession>A0ABT9ITD0</accession>
<comment type="caution">
    <text evidence="3">The sequence shown here is derived from an EMBL/GenBank/DDBJ whole genome shotgun (WGS) entry which is preliminary data.</text>
</comment>
<proteinExistence type="predicted"/>
<keyword evidence="1" id="KW-0812">Transmembrane</keyword>
<feature type="transmembrane region" description="Helical" evidence="1">
    <location>
        <begin position="99"/>
        <end position="122"/>
    </location>
</feature>
<dbReference type="Proteomes" id="UP001231941">
    <property type="component" value="Unassembled WGS sequence"/>
</dbReference>
<organism evidence="3 4">
    <name type="scientific">Chengkuizengella axinellae</name>
    <dbReference type="NCBI Taxonomy" id="3064388"/>
    <lineage>
        <taxon>Bacteria</taxon>
        <taxon>Bacillati</taxon>
        <taxon>Bacillota</taxon>
        <taxon>Bacilli</taxon>
        <taxon>Bacillales</taxon>
        <taxon>Paenibacillaceae</taxon>
        <taxon>Chengkuizengella</taxon>
    </lineage>
</organism>
<gene>
    <name evidence="3" type="ORF">Q5Y73_00615</name>
</gene>
<dbReference type="InterPro" id="IPR018639">
    <property type="entry name" value="DUF2062"/>
</dbReference>
<keyword evidence="4" id="KW-1185">Reference proteome</keyword>
<dbReference type="EMBL" id="JAVAMP010000001">
    <property type="protein sequence ID" value="MDP5272600.1"/>
    <property type="molecule type" value="Genomic_DNA"/>
</dbReference>
<keyword evidence="1" id="KW-1133">Transmembrane helix</keyword>
<feature type="transmembrane region" description="Helical" evidence="1">
    <location>
        <begin position="25"/>
        <end position="52"/>
    </location>
</feature>
<feature type="domain" description="DUF2062" evidence="2">
    <location>
        <begin position="5"/>
        <end position="126"/>
    </location>
</feature>
<feature type="transmembrane region" description="Helical" evidence="1">
    <location>
        <begin position="59"/>
        <end position="79"/>
    </location>
</feature>
<dbReference type="RefSeq" id="WP_305989914.1">
    <property type="nucleotide sequence ID" value="NZ_JAVAMP010000001.1"/>
</dbReference>
<name>A0ABT9ITD0_9BACL</name>
<reference evidence="3 4" key="1">
    <citation type="submission" date="2023-08" db="EMBL/GenBank/DDBJ databases">
        <authorList>
            <person name="Park J.-S."/>
        </authorList>
    </citation>
    <scope>NUCLEOTIDE SEQUENCE [LARGE SCALE GENOMIC DNA]</scope>
    <source>
        <strain evidence="3 4">2205SS18-9</strain>
    </source>
</reference>
<dbReference type="PANTHER" id="PTHR40547:SF1">
    <property type="entry name" value="SLL0298 PROTEIN"/>
    <property type="match status" value="1"/>
</dbReference>
<evidence type="ECO:0000256" key="1">
    <source>
        <dbReference type="SAM" id="Phobius"/>
    </source>
</evidence>
<sequence>MNKGLRIIRYYFIRLFRLKSGTSKISLGFSLGFIPCWFPTFGIGIMISIALAKLFKVNIVSSMIAASLGAFVWPVLFFLDYQTGTLIFSSSLKDAGSSFVVGAILNSFIFMLISYVVFYNIFKKYRLFLLDKLRSKTKTIRNITKVNVARSPKKTKETM</sequence>
<evidence type="ECO:0000259" key="2">
    <source>
        <dbReference type="Pfam" id="PF09835"/>
    </source>
</evidence>
<protein>
    <submittedName>
        <fullName evidence="3">DUF2062 domain-containing protein</fullName>
    </submittedName>
</protein>